<dbReference type="GO" id="GO:0003676">
    <property type="term" value="F:nucleic acid binding"/>
    <property type="evidence" value="ECO:0007669"/>
    <property type="project" value="InterPro"/>
</dbReference>
<accession>A0AAV4J661</accession>
<keyword evidence="1" id="KW-0479">Metal-binding</keyword>
<dbReference type="InterPro" id="IPR036875">
    <property type="entry name" value="Znf_CCHC_sf"/>
</dbReference>
<proteinExistence type="predicted"/>
<name>A0AAV4J661_9GAST</name>
<keyword evidence="1" id="KW-0862">Zinc</keyword>
<feature type="compositionally biased region" description="Basic and acidic residues" evidence="2">
    <location>
        <begin position="182"/>
        <end position="194"/>
    </location>
</feature>
<dbReference type="PROSITE" id="PS50158">
    <property type="entry name" value="ZF_CCHC"/>
    <property type="match status" value="1"/>
</dbReference>
<dbReference type="InterPro" id="IPR001878">
    <property type="entry name" value="Znf_CCHC"/>
</dbReference>
<organism evidence="4 5">
    <name type="scientific">Elysia marginata</name>
    <dbReference type="NCBI Taxonomy" id="1093978"/>
    <lineage>
        <taxon>Eukaryota</taxon>
        <taxon>Metazoa</taxon>
        <taxon>Spiralia</taxon>
        <taxon>Lophotrochozoa</taxon>
        <taxon>Mollusca</taxon>
        <taxon>Gastropoda</taxon>
        <taxon>Heterobranchia</taxon>
        <taxon>Euthyneura</taxon>
        <taxon>Panpulmonata</taxon>
        <taxon>Sacoglossa</taxon>
        <taxon>Placobranchoidea</taxon>
        <taxon>Plakobranchidae</taxon>
        <taxon>Elysia</taxon>
    </lineage>
</organism>
<dbReference type="GO" id="GO:0008270">
    <property type="term" value="F:zinc ion binding"/>
    <property type="evidence" value="ECO:0007669"/>
    <property type="project" value="UniProtKB-KW"/>
</dbReference>
<dbReference type="EMBL" id="BMAT01009984">
    <property type="protein sequence ID" value="GFS17881.1"/>
    <property type="molecule type" value="Genomic_DNA"/>
</dbReference>
<keyword evidence="5" id="KW-1185">Reference proteome</keyword>
<feature type="compositionally biased region" description="Polar residues" evidence="2">
    <location>
        <begin position="92"/>
        <end position="101"/>
    </location>
</feature>
<dbReference type="Gene3D" id="4.10.60.10">
    <property type="entry name" value="Zinc finger, CCHC-type"/>
    <property type="match status" value="1"/>
</dbReference>
<protein>
    <submittedName>
        <fullName evidence="4">Gag protein</fullName>
    </submittedName>
</protein>
<dbReference type="AlphaFoldDB" id="A0AAV4J661"/>
<reference evidence="4 5" key="1">
    <citation type="journal article" date="2021" name="Elife">
        <title>Chloroplast acquisition without the gene transfer in kleptoplastic sea slugs, Plakobranchus ocellatus.</title>
        <authorList>
            <person name="Maeda T."/>
            <person name="Takahashi S."/>
            <person name="Yoshida T."/>
            <person name="Shimamura S."/>
            <person name="Takaki Y."/>
            <person name="Nagai Y."/>
            <person name="Toyoda A."/>
            <person name="Suzuki Y."/>
            <person name="Arimoto A."/>
            <person name="Ishii H."/>
            <person name="Satoh N."/>
            <person name="Nishiyama T."/>
            <person name="Hasebe M."/>
            <person name="Maruyama T."/>
            <person name="Minagawa J."/>
            <person name="Obokata J."/>
            <person name="Shigenobu S."/>
        </authorList>
    </citation>
    <scope>NUCLEOTIDE SEQUENCE [LARGE SCALE GENOMIC DNA]</scope>
</reference>
<sequence length="194" mass="21869">MEAIKDPDGNLTEWLSGRRFVSIDVPKTSIETTIQTGQFKVRLYYKELRATMECKKCLQKGHTAIHCLNEEICYNCTNPGHKSSACPENIEKTGTSNIDGNTETESEVESVQRDSSAEETTNEGKLGEALTQKKEKEAKSKENGQNEESDGKINETEATDIENQAKKDKRNEQKTNVNEQKTNLDRGRNKYTES</sequence>
<gene>
    <name evidence="4" type="ORF">ElyMa_004993800</name>
</gene>
<comment type="caution">
    <text evidence="4">The sequence shown here is derived from an EMBL/GenBank/DDBJ whole genome shotgun (WGS) entry which is preliminary data.</text>
</comment>
<evidence type="ECO:0000313" key="5">
    <source>
        <dbReference type="Proteomes" id="UP000762676"/>
    </source>
</evidence>
<feature type="domain" description="CCHC-type" evidence="3">
    <location>
        <begin position="73"/>
        <end position="88"/>
    </location>
</feature>
<evidence type="ECO:0000313" key="4">
    <source>
        <dbReference type="EMBL" id="GFS17881.1"/>
    </source>
</evidence>
<dbReference type="SUPFAM" id="SSF57756">
    <property type="entry name" value="Retrovirus zinc finger-like domains"/>
    <property type="match status" value="1"/>
</dbReference>
<feature type="region of interest" description="Disordered" evidence="2">
    <location>
        <begin position="87"/>
        <end position="194"/>
    </location>
</feature>
<evidence type="ECO:0000259" key="3">
    <source>
        <dbReference type="PROSITE" id="PS50158"/>
    </source>
</evidence>
<dbReference type="Proteomes" id="UP000762676">
    <property type="component" value="Unassembled WGS sequence"/>
</dbReference>
<dbReference type="SMART" id="SM00343">
    <property type="entry name" value="ZnF_C2HC"/>
    <property type="match status" value="2"/>
</dbReference>
<evidence type="ECO:0000256" key="1">
    <source>
        <dbReference type="PROSITE-ProRule" id="PRU00047"/>
    </source>
</evidence>
<evidence type="ECO:0000256" key="2">
    <source>
        <dbReference type="SAM" id="MobiDB-lite"/>
    </source>
</evidence>
<keyword evidence="1" id="KW-0863">Zinc-finger</keyword>
<feature type="compositionally biased region" description="Basic and acidic residues" evidence="2">
    <location>
        <begin position="163"/>
        <end position="173"/>
    </location>
</feature>
<feature type="compositionally biased region" description="Basic and acidic residues" evidence="2">
    <location>
        <begin position="131"/>
        <end position="155"/>
    </location>
</feature>